<evidence type="ECO:0000256" key="5">
    <source>
        <dbReference type="SAM" id="Coils"/>
    </source>
</evidence>
<dbReference type="GO" id="GO:0008270">
    <property type="term" value="F:zinc ion binding"/>
    <property type="evidence" value="ECO:0007669"/>
    <property type="project" value="UniProtKB-KW"/>
</dbReference>
<evidence type="ECO:0000256" key="2">
    <source>
        <dbReference type="ARBA" id="ARBA00022771"/>
    </source>
</evidence>
<dbReference type="Pfam" id="PF03108">
    <property type="entry name" value="DBD_Tnp_Mut"/>
    <property type="match status" value="1"/>
</dbReference>
<evidence type="ECO:0000313" key="10">
    <source>
        <dbReference type="Proteomes" id="UP000694251"/>
    </source>
</evidence>
<accession>A0A8T1YR36</accession>
<dbReference type="Pfam" id="PF10551">
    <property type="entry name" value="MULE"/>
    <property type="match status" value="1"/>
</dbReference>
<keyword evidence="1" id="KW-0479">Metal-binding</keyword>
<evidence type="ECO:0000256" key="1">
    <source>
        <dbReference type="ARBA" id="ARBA00022723"/>
    </source>
</evidence>
<dbReference type="EMBL" id="JAEFBJ010000012">
    <property type="protein sequence ID" value="KAG7548442.1"/>
    <property type="molecule type" value="Genomic_DNA"/>
</dbReference>
<dbReference type="PROSITE" id="PS50966">
    <property type="entry name" value="ZF_SWIM"/>
    <property type="match status" value="1"/>
</dbReference>
<dbReference type="InterPro" id="IPR004332">
    <property type="entry name" value="Transposase_MuDR"/>
</dbReference>
<feature type="domain" description="SWIM-type" evidence="7">
    <location>
        <begin position="1022"/>
        <end position="1054"/>
    </location>
</feature>
<feature type="domain" description="GRF-type" evidence="8">
    <location>
        <begin position="1176"/>
        <end position="1221"/>
    </location>
</feature>
<feature type="region of interest" description="Disordered" evidence="6">
    <location>
        <begin position="1099"/>
        <end position="1133"/>
    </location>
</feature>
<evidence type="ECO:0000256" key="6">
    <source>
        <dbReference type="SAM" id="MobiDB-lite"/>
    </source>
</evidence>
<dbReference type="SMART" id="SM00575">
    <property type="entry name" value="ZnF_PMZ"/>
    <property type="match status" value="1"/>
</dbReference>
<dbReference type="Proteomes" id="UP000694251">
    <property type="component" value="Chromosome 12"/>
</dbReference>
<dbReference type="PROSITE" id="PS51999">
    <property type="entry name" value="ZF_GRF"/>
    <property type="match status" value="1"/>
</dbReference>
<proteinExistence type="predicted"/>
<dbReference type="InterPro" id="IPR018289">
    <property type="entry name" value="MULE_transposase_dom"/>
</dbReference>
<feature type="region of interest" description="Disordered" evidence="6">
    <location>
        <begin position="387"/>
        <end position="415"/>
    </location>
</feature>
<dbReference type="InterPro" id="IPR010666">
    <property type="entry name" value="Znf_GRF"/>
</dbReference>
<name>A0A8T1YR36_ARASU</name>
<keyword evidence="3" id="KW-0862">Zinc</keyword>
<evidence type="ECO:0000256" key="3">
    <source>
        <dbReference type="ARBA" id="ARBA00022833"/>
    </source>
</evidence>
<keyword evidence="5" id="KW-0175">Coiled coil</keyword>
<feature type="coiled-coil region" evidence="5">
    <location>
        <begin position="1219"/>
        <end position="1253"/>
    </location>
</feature>
<sequence length="1458" mass="163427">MDKSVMMLVGKWKCLEGGMWRFRMSERYFAKCVDVEDEDKFDAVEDKIAKVYGIDKKKTKMELSFWYEGGDAVFTQQKMPPVSVDSESSLTKFKKIRLEKGGMNMYVSVDEDEDDLPERGGQSELSAYDENVLRAVAIAETGHRGSFQAMGGQDLGSHCLPYTYEEVDFLAEVDEIEQVYRAINVKRGRGADYLEEVGANSGETLVSCEISEDYDFDKMRDRIDREYPVDWDPYNTKRVKSWSAAGDSEVRVEDDGTNISGGKRITTEGTSAAIGGENIRVSPDARTRACDYREVEGWGQDDAVMFSYEQLAQSLQNTEVEEINGAEMDSEGGRGTGAGDGPETAELLSIELAQEVMSPVMIYSACETITQENTDAEGERQLSPILRRRVGDGPDGGVADADDGSGSSRRPTQMSDYGVISLVSPIINSTEGTLADERCTNGKQPRRCSRLSLRGRKNVAAEDLGNVSSGGPELVDEEQLENLSMSPIGNNLGAEHGDSTGPEEGALALMAIGNQRMTPRRRFNVGVGEESTLNYNAMCEIPEDDPIFLGDATPFKDNAVAVAGDKANMNLRKSEDCMYIGRVFRNKNELHKALSIYSIKRLFNFRISASDKTRVIAVCGDRKCRWRIYATYHKDSESVEIRTATLKHTCDVEARSKYGKKATASILGELLKAKYAHGKKGPRACELPKVVLSEINVSISYMKAWYAREVAMKRARGTEEESYKFLKTYLHLLKTTNPGTLSSVDTTYSDKGTVMFKYLFFAFGASIAGYKYLRKVIVIDGTQTKGKYKSCLVAASGQDGNYQIFPLAFGVIDGENASGWTWFFTKLKQFVPDEEDLVFVSDRHQAIYAGLRSVYPLAKHAACTVHLFRNVKHNFKSAGLASMVSNAARAYTVGDLRYWFEEIQKRNMECANYLIEIGISHWTLAYFPGMRYNLMSSNISESLNAALQKAIDFPIVTLVESIRTMLMRWFCERREKAKKALTRCTPEIEQLLIDHLKEATDCAVIASTEWIYQVNDGYGTVFTVDLRKKTCTCRVFDVLMVPCCHALAAVGIRNVDIYSLVGKYAFVSEWRKLWTEHILPPPKERDTEVPLDISQVDVNAPKTKRPSGRPRTVRIPSQGEHHGKGGRKKKEKNCTTCGKNGHNRATDTTAWLGDEICLGTGSPRGRGIVFGVPKRCWCGEDIVTLTSKSDANPCRRYYRCGFAFKHRLRNDEHTFKWVDEALLNEIDTLKGKNGELEQEVKEIKTQRLEFEKEIFEKLPKHLRVSIVLLVGKTCYRHLGPLILSGKAGMRLALDPSVLRETSLALLESHPQNISIGSPIHLFVLRCVKARNPVACYLESIRLAAVEGLIKEAMDMLGDIPDPSPKILFTKGLYLVSVNRPMDAITAMNQFKHEVVSSRKADRVATLVMTDIKKIAPDQLRFTWTGYTCYLIHPPRRYSECSKCNFWNPCPLCVNWWVL</sequence>
<dbReference type="Pfam" id="PF04434">
    <property type="entry name" value="SWIM"/>
    <property type="match status" value="1"/>
</dbReference>
<feature type="compositionally biased region" description="Basic residues" evidence="6">
    <location>
        <begin position="1102"/>
        <end position="1112"/>
    </location>
</feature>
<keyword evidence="10" id="KW-1185">Reference proteome</keyword>
<organism evidence="9 10">
    <name type="scientific">Arabidopsis suecica</name>
    <name type="common">Swedish thale-cress</name>
    <name type="synonym">Cardaminopsis suecica</name>
    <dbReference type="NCBI Taxonomy" id="45249"/>
    <lineage>
        <taxon>Eukaryota</taxon>
        <taxon>Viridiplantae</taxon>
        <taxon>Streptophyta</taxon>
        <taxon>Embryophyta</taxon>
        <taxon>Tracheophyta</taxon>
        <taxon>Spermatophyta</taxon>
        <taxon>Magnoliopsida</taxon>
        <taxon>eudicotyledons</taxon>
        <taxon>Gunneridae</taxon>
        <taxon>Pentapetalae</taxon>
        <taxon>rosids</taxon>
        <taxon>malvids</taxon>
        <taxon>Brassicales</taxon>
        <taxon>Brassicaceae</taxon>
        <taxon>Camelineae</taxon>
        <taxon>Arabidopsis</taxon>
    </lineage>
</organism>
<gene>
    <name evidence="9" type="ORF">ISN44_As12g036320</name>
</gene>
<reference evidence="9 10" key="1">
    <citation type="submission" date="2020-12" db="EMBL/GenBank/DDBJ databases">
        <title>Concerted genomic and epigenomic changes stabilize Arabidopsis allopolyploids.</title>
        <authorList>
            <person name="Chen Z."/>
        </authorList>
    </citation>
    <scope>NUCLEOTIDE SEQUENCE [LARGE SCALE GENOMIC DNA]</scope>
    <source>
        <strain evidence="9">As9502</strain>
        <tissue evidence="9">Leaf</tissue>
    </source>
</reference>
<evidence type="ECO:0000259" key="8">
    <source>
        <dbReference type="PROSITE" id="PS51999"/>
    </source>
</evidence>
<protein>
    <submittedName>
        <fullName evidence="9">MULE transposase domain</fullName>
    </submittedName>
</protein>
<dbReference type="OrthoDB" id="124789at2759"/>
<evidence type="ECO:0000313" key="9">
    <source>
        <dbReference type="EMBL" id="KAG7548442.1"/>
    </source>
</evidence>
<comment type="caution">
    <text evidence="9">The sequence shown here is derived from an EMBL/GenBank/DDBJ whole genome shotgun (WGS) entry which is preliminary data.</text>
</comment>
<keyword evidence="2 4" id="KW-0863">Zinc-finger</keyword>
<evidence type="ECO:0000256" key="4">
    <source>
        <dbReference type="PROSITE-ProRule" id="PRU00325"/>
    </source>
</evidence>
<dbReference type="PANTHER" id="PTHR31973:SF187">
    <property type="entry name" value="MUTATOR TRANSPOSASE MUDRA PROTEIN"/>
    <property type="match status" value="1"/>
</dbReference>
<dbReference type="InterPro" id="IPR007527">
    <property type="entry name" value="Znf_SWIM"/>
</dbReference>
<evidence type="ECO:0000259" key="7">
    <source>
        <dbReference type="PROSITE" id="PS50966"/>
    </source>
</evidence>
<dbReference type="PANTHER" id="PTHR31973">
    <property type="entry name" value="POLYPROTEIN, PUTATIVE-RELATED"/>
    <property type="match status" value="1"/>
</dbReference>
<dbReference type="InterPro" id="IPR006564">
    <property type="entry name" value="Znf_PMZ"/>
</dbReference>